<reference evidence="1 2" key="1">
    <citation type="journal article" date="2015" name="Science">
        <title>Genetic determinants of in vivo fitness and diet responsiveness in multiple human gut Bacteroides.</title>
        <authorList>
            <person name="Wu M."/>
            <person name="McNulty N.P."/>
            <person name="Rodionov D.A."/>
            <person name="Khoroshkin M.S."/>
            <person name="Griffin N.W."/>
            <person name="Cheng J."/>
            <person name="Latreille P."/>
            <person name="Kerstetter R.A."/>
            <person name="Terrapon N."/>
            <person name="Henrissat B."/>
            <person name="Osterman A.L."/>
            <person name="Gordon J.I."/>
        </authorList>
    </citation>
    <scope>NUCLEOTIDE SEQUENCE [LARGE SCALE GENOMIC DNA]</scope>
    <source>
        <strain evidence="1 2">WH2</strain>
    </source>
</reference>
<accession>A0A0P0GBH9</accession>
<organism evidence="1 2">
    <name type="scientific">Bacteroides cellulosilyticus</name>
    <dbReference type="NCBI Taxonomy" id="246787"/>
    <lineage>
        <taxon>Bacteria</taxon>
        <taxon>Pseudomonadati</taxon>
        <taxon>Bacteroidota</taxon>
        <taxon>Bacteroidia</taxon>
        <taxon>Bacteroidales</taxon>
        <taxon>Bacteroidaceae</taxon>
        <taxon>Bacteroides</taxon>
    </lineage>
</organism>
<dbReference type="PROSITE" id="PS51257">
    <property type="entry name" value="PROKAR_LIPOPROTEIN"/>
    <property type="match status" value="1"/>
</dbReference>
<dbReference type="RefSeq" id="WP_029428534.1">
    <property type="nucleotide sequence ID" value="NZ_CP012801.1"/>
</dbReference>
<evidence type="ECO:0000313" key="2">
    <source>
        <dbReference type="Proteomes" id="UP000061809"/>
    </source>
</evidence>
<dbReference type="EMBL" id="CP012801">
    <property type="protein sequence ID" value="ALJ58128.1"/>
    <property type="molecule type" value="Genomic_DNA"/>
</dbReference>
<evidence type="ECO:0008006" key="3">
    <source>
        <dbReference type="Google" id="ProtNLM"/>
    </source>
</evidence>
<evidence type="ECO:0000313" key="1">
    <source>
        <dbReference type="EMBL" id="ALJ58128.1"/>
    </source>
</evidence>
<dbReference type="AlphaFoldDB" id="A0A0P0GBH9"/>
<dbReference type="KEGG" id="bcel:BcellWH2_00866"/>
<protein>
    <recommendedName>
        <fullName evidence="3">Lipoprotein</fullName>
    </recommendedName>
</protein>
<sequence length="238" mass="27178">MKKILFLMTAALMIIGCSSDDDNNNSDEGEQIDFHFDKKEITATYGEDLLIELMGIAPSKCNIYSSDEFILDVSNNNDKIKIVPHYAGNALVIAEYKNVKDTCNVKVKPTLSYAEEPILTLGTSRSEVKKQMSQYQHSGTVGGYTGEDYFFNTKSKVCYQFDTNDKLIAIKQELTKSSYGINRVKEGLSQRYKQTSHSNNVYWYSHPNIMTVRVEEQVSKVYVWFAKDAVIMEQCYPW</sequence>
<proteinExistence type="predicted"/>
<dbReference type="Proteomes" id="UP000061809">
    <property type="component" value="Chromosome"/>
</dbReference>
<name>A0A0P0GBH9_9BACE</name>
<dbReference type="PATRIC" id="fig|246787.4.peg.894"/>
<gene>
    <name evidence="1" type="ORF">BcellWH2_00866</name>
</gene>